<feature type="region of interest" description="Disordered" evidence="1">
    <location>
        <begin position="1"/>
        <end position="64"/>
    </location>
</feature>
<reference evidence="2" key="1">
    <citation type="submission" date="2016-03" db="EMBL/GenBank/DDBJ databases">
        <title>Mechanisms controlling the formation of the plant cell surface in tip-growing cells are functionally conserved among land plants.</title>
        <authorList>
            <person name="Honkanen S."/>
            <person name="Jones V.A."/>
            <person name="Morieri G."/>
            <person name="Champion C."/>
            <person name="Hetherington A.J."/>
            <person name="Kelly S."/>
            <person name="Saint-Marcoux D."/>
            <person name="Proust H."/>
            <person name="Prescott H."/>
            <person name="Dolan L."/>
        </authorList>
    </citation>
    <scope>NUCLEOTIDE SEQUENCE [LARGE SCALE GENOMIC DNA]</scope>
    <source>
        <tissue evidence="2">Whole gametophyte</tissue>
    </source>
</reference>
<evidence type="ECO:0000256" key="1">
    <source>
        <dbReference type="SAM" id="MobiDB-lite"/>
    </source>
</evidence>
<accession>A0A176WF66</accession>
<feature type="compositionally biased region" description="Basic and acidic residues" evidence="1">
    <location>
        <begin position="7"/>
        <end position="32"/>
    </location>
</feature>
<evidence type="ECO:0000313" key="3">
    <source>
        <dbReference type="Proteomes" id="UP000077202"/>
    </source>
</evidence>
<feature type="region of interest" description="Disordered" evidence="1">
    <location>
        <begin position="82"/>
        <end position="103"/>
    </location>
</feature>
<sequence>MLKVKSGKIEEKKETRSRVHSRACEARAEWGRTSKPGSGPPVRQAGKVGPGAKEASEDEGHAGACGADKCCPNSELPFVVARSARPKHRHDVRTQATSATAQASLEHQCSLSFDLGSEGEGEGEGEGMGGPAMENIVHVVDRQLAAAAAAGSFRRNGKGVSRAQGSDIVRISVDSCETWKV</sequence>
<dbReference type="EMBL" id="LVLJ01001247">
    <property type="protein sequence ID" value="OAE30776.1"/>
    <property type="molecule type" value="Genomic_DNA"/>
</dbReference>
<proteinExistence type="predicted"/>
<keyword evidence="3" id="KW-1185">Reference proteome</keyword>
<comment type="caution">
    <text evidence="2">The sequence shown here is derived from an EMBL/GenBank/DDBJ whole genome shotgun (WGS) entry which is preliminary data.</text>
</comment>
<dbReference type="Proteomes" id="UP000077202">
    <property type="component" value="Unassembled WGS sequence"/>
</dbReference>
<name>A0A176WF66_MARPO</name>
<protein>
    <submittedName>
        <fullName evidence="2">Uncharacterized protein</fullName>
    </submittedName>
</protein>
<feature type="compositionally biased region" description="Low complexity" evidence="1">
    <location>
        <begin position="94"/>
        <end position="103"/>
    </location>
</feature>
<dbReference type="AlphaFoldDB" id="A0A176WF66"/>
<gene>
    <name evidence="2" type="ORF">AXG93_4876s1170</name>
</gene>
<organism evidence="2 3">
    <name type="scientific">Marchantia polymorpha subsp. ruderalis</name>
    <dbReference type="NCBI Taxonomy" id="1480154"/>
    <lineage>
        <taxon>Eukaryota</taxon>
        <taxon>Viridiplantae</taxon>
        <taxon>Streptophyta</taxon>
        <taxon>Embryophyta</taxon>
        <taxon>Marchantiophyta</taxon>
        <taxon>Marchantiopsida</taxon>
        <taxon>Marchantiidae</taxon>
        <taxon>Marchantiales</taxon>
        <taxon>Marchantiaceae</taxon>
        <taxon>Marchantia</taxon>
    </lineage>
</organism>
<evidence type="ECO:0000313" key="2">
    <source>
        <dbReference type="EMBL" id="OAE30776.1"/>
    </source>
</evidence>